<reference evidence="2 3" key="1">
    <citation type="submission" date="2019-08" db="EMBL/GenBank/DDBJ databases">
        <title>Bradymonadales sp. TMQ4.</title>
        <authorList>
            <person name="Liang Q."/>
        </authorList>
    </citation>
    <scope>NUCLEOTIDE SEQUENCE [LARGE SCALE GENOMIC DNA]</scope>
    <source>
        <strain evidence="2 3">TMQ4</strain>
    </source>
</reference>
<evidence type="ECO:0000256" key="1">
    <source>
        <dbReference type="SAM" id="Phobius"/>
    </source>
</evidence>
<keyword evidence="1" id="KW-0472">Membrane</keyword>
<evidence type="ECO:0000313" key="2">
    <source>
        <dbReference type="EMBL" id="TXD39127.1"/>
    </source>
</evidence>
<feature type="transmembrane region" description="Helical" evidence="1">
    <location>
        <begin position="27"/>
        <end position="51"/>
    </location>
</feature>
<dbReference type="RefSeq" id="WP_146979560.1">
    <property type="nucleotide sequence ID" value="NZ_VOSM01000001.1"/>
</dbReference>
<comment type="caution">
    <text evidence="2">The sequence shown here is derived from an EMBL/GenBank/DDBJ whole genome shotgun (WGS) entry which is preliminary data.</text>
</comment>
<proteinExistence type="predicted"/>
<evidence type="ECO:0000313" key="3">
    <source>
        <dbReference type="Proteomes" id="UP000321412"/>
    </source>
</evidence>
<organism evidence="2 3">
    <name type="scientific">Lujinxingia vulgaris</name>
    <dbReference type="NCBI Taxonomy" id="2600176"/>
    <lineage>
        <taxon>Bacteria</taxon>
        <taxon>Deltaproteobacteria</taxon>
        <taxon>Bradymonadales</taxon>
        <taxon>Lujinxingiaceae</taxon>
        <taxon>Lujinxingia</taxon>
    </lineage>
</organism>
<keyword evidence="3" id="KW-1185">Reference proteome</keyword>
<feature type="transmembrane region" description="Helical" evidence="1">
    <location>
        <begin position="63"/>
        <end position="85"/>
    </location>
</feature>
<gene>
    <name evidence="2" type="ORF">FRC98_01615</name>
</gene>
<dbReference type="Proteomes" id="UP000321412">
    <property type="component" value="Unassembled WGS sequence"/>
</dbReference>
<protein>
    <recommendedName>
        <fullName evidence="4">DUF304 domain-containing protein</fullName>
    </recommendedName>
</protein>
<accession>A0A5C6XB50</accession>
<dbReference type="EMBL" id="VOSM01000001">
    <property type="protein sequence ID" value="TXD39127.1"/>
    <property type="molecule type" value="Genomic_DNA"/>
</dbReference>
<keyword evidence="1" id="KW-0812">Transmembrane</keyword>
<keyword evidence="1" id="KW-1133">Transmembrane helix</keyword>
<name>A0A5C6XB50_9DELT</name>
<sequence>MADIIVAAEREGALEVGRSRLGQARAAVGRAALAFPLVMGALALVLLPDYLGRYREAEPVAGLYWVALAMMALLFAAIVGSVSALRHERWIFDGPGRQLQVQVRLMASVQEAAVPMRDVERLHLMRGAGLRPSRLDVVLKEGRRETLARGYFVGERLEEVGQVICDYLRSHRFFVELECDSPDEGR</sequence>
<dbReference type="AlphaFoldDB" id="A0A5C6XB50"/>
<evidence type="ECO:0008006" key="4">
    <source>
        <dbReference type="Google" id="ProtNLM"/>
    </source>
</evidence>
<dbReference type="OrthoDB" id="5511223at2"/>